<dbReference type="AlphaFoldDB" id="A0A2Z3H0B4"/>
<comment type="similarity">
    <text evidence="1">Belongs to the argonaute family. Long pAgo subfamily.</text>
</comment>
<dbReference type="Gene3D" id="3.40.50.2300">
    <property type="match status" value="1"/>
</dbReference>
<dbReference type="Proteomes" id="UP000245802">
    <property type="component" value="Chromosome"/>
</dbReference>
<dbReference type="EMBL" id="CP025958">
    <property type="protein sequence ID" value="AWM39158.1"/>
    <property type="molecule type" value="Genomic_DNA"/>
</dbReference>
<dbReference type="CDD" id="cd04659">
    <property type="entry name" value="Piwi_piwi-like_ProArk"/>
    <property type="match status" value="1"/>
</dbReference>
<dbReference type="InterPro" id="IPR036397">
    <property type="entry name" value="RNaseH_sf"/>
</dbReference>
<dbReference type="Pfam" id="PF02171">
    <property type="entry name" value="Piwi"/>
    <property type="match status" value="1"/>
</dbReference>
<name>A0A2Z3H0B4_9BACT</name>
<gene>
    <name evidence="4" type="ORF">C1280_20660</name>
</gene>
<evidence type="ECO:0000256" key="1">
    <source>
        <dbReference type="ARBA" id="ARBA00035012"/>
    </source>
</evidence>
<dbReference type="Gene3D" id="3.30.420.10">
    <property type="entry name" value="Ribonuclease H-like superfamily/Ribonuclease H"/>
    <property type="match status" value="1"/>
</dbReference>
<dbReference type="KEGG" id="gog:C1280_20660"/>
<dbReference type="SUPFAM" id="SSF53098">
    <property type="entry name" value="Ribonuclease H-like"/>
    <property type="match status" value="1"/>
</dbReference>
<sequence>MLTSIEQATANFRQGGQLLDRLSSVREHFAKTPLPLPQGVTCAIDYFLATAAKNDPHPFPKIHRARSPVYLFDPATTSKACEWPVDAGITRYGPYSSRGFTPNRPKVCVLCHKAKKGQVEQFLVKFKDGVAAGGDGIQPFEQGFLDKYHLGGIDFEFFVTENNSAAAYRKAARSAISSLGPGGQKWDICFVQIEERFRNLPNAENPYLICKSELLTHQVPVQAFTVETMELSTYSIQFALNNLSLACYAKMNGTPWLLKSDQPLLQEMVVGLGSARIGDSRLGSGQRVVGITTVFTGDGNYCLSNLSRAALFETYQEELLDTLRLAVRQVRTDTGWQRARPVRLVFHAFKPFRDAEITAVKEVMQELGEFNAEFAFVHVVEDHPYRLFDLNQRGKLDKKTRSTKGVLGPNRGLFMLLSEREVLLTLTGFKEVKRPEDGVPRPVLLRIHEDSTFTDPVYLARQVYAFAGHSWQGFFPCDMPVTIEYSAMIAKLLGNLATLPGWNPAALIGNIGWTRWFL</sequence>
<dbReference type="InterPro" id="IPR012337">
    <property type="entry name" value="RNaseH-like_sf"/>
</dbReference>
<protein>
    <recommendedName>
        <fullName evidence="2">Protein argonaute</fullName>
    </recommendedName>
</protein>
<keyword evidence="5" id="KW-1185">Reference proteome</keyword>
<reference evidence="4 5" key="1">
    <citation type="submission" date="2018-01" db="EMBL/GenBank/DDBJ databases">
        <title>G. obscuriglobus.</title>
        <authorList>
            <person name="Franke J."/>
            <person name="Blomberg W."/>
            <person name="Selmecki A."/>
        </authorList>
    </citation>
    <scope>NUCLEOTIDE SEQUENCE [LARGE SCALE GENOMIC DNA]</scope>
    <source>
        <strain evidence="4 5">DSM 5831</strain>
    </source>
</reference>
<feature type="domain" description="Piwi" evidence="3">
    <location>
        <begin position="188"/>
        <end position="498"/>
    </location>
</feature>
<evidence type="ECO:0000313" key="5">
    <source>
        <dbReference type="Proteomes" id="UP000245802"/>
    </source>
</evidence>
<evidence type="ECO:0000256" key="2">
    <source>
        <dbReference type="ARBA" id="ARBA00035032"/>
    </source>
</evidence>
<dbReference type="SMR" id="A0A2Z3H0B4"/>
<proteinExistence type="inferred from homology"/>
<evidence type="ECO:0000313" key="4">
    <source>
        <dbReference type="EMBL" id="AWM39158.1"/>
    </source>
</evidence>
<accession>A0A2Z3H0B4</accession>
<dbReference type="OrthoDB" id="580851at2"/>
<evidence type="ECO:0000259" key="3">
    <source>
        <dbReference type="PROSITE" id="PS50822"/>
    </source>
</evidence>
<dbReference type="GO" id="GO:0003676">
    <property type="term" value="F:nucleic acid binding"/>
    <property type="evidence" value="ECO:0007669"/>
    <property type="project" value="InterPro"/>
</dbReference>
<dbReference type="SMART" id="SM00950">
    <property type="entry name" value="Piwi"/>
    <property type="match status" value="1"/>
</dbReference>
<dbReference type="InterPro" id="IPR003165">
    <property type="entry name" value="Piwi"/>
</dbReference>
<organism evidence="4 5">
    <name type="scientific">Gemmata obscuriglobus</name>
    <dbReference type="NCBI Taxonomy" id="114"/>
    <lineage>
        <taxon>Bacteria</taxon>
        <taxon>Pseudomonadati</taxon>
        <taxon>Planctomycetota</taxon>
        <taxon>Planctomycetia</taxon>
        <taxon>Gemmatales</taxon>
        <taxon>Gemmataceae</taxon>
        <taxon>Gemmata</taxon>
    </lineage>
</organism>
<dbReference type="PROSITE" id="PS50822">
    <property type="entry name" value="PIWI"/>
    <property type="match status" value="1"/>
</dbReference>